<dbReference type="EMBL" id="BOLY01000004">
    <property type="protein sequence ID" value="GIZ44314.1"/>
    <property type="molecule type" value="Genomic_DNA"/>
</dbReference>
<gene>
    <name evidence="1" type="ORF">CKM354_000751600</name>
</gene>
<protein>
    <submittedName>
        <fullName evidence="1">Uncharacterized protein</fullName>
    </submittedName>
</protein>
<dbReference type="OrthoDB" id="4692089at2759"/>
<evidence type="ECO:0000313" key="2">
    <source>
        <dbReference type="Proteomes" id="UP000825890"/>
    </source>
</evidence>
<name>A0A9P3CK50_9PEZI</name>
<sequence>MADSAGPFGFFSKLMRRGAEAAASADPYGITYKLTKPNPLGHTPGDLPSGRVSLFEHADWNSPRFDIDINQYSEKDRHLLEGRGRDNATWVAWNLPIGTVVTLCDHHRSWDKNGTKSVGDLEGLGGAVDLVGTGNPESTDLNSVHLNDLVATMLWRAVDLRYGAFEMFEHPNFTGIRTTVFLAEWAPNVKHSIVGWHMNDSMTSLKWHGLPDRLSIKLFEHPDGGRSFDRALGWSSMKEAGYLPDHDFNDNVSAFEWYPVIPQKEIIEPVTIKVDTSAGSEAISNEVAQSNRSGSDQKMTLSAEKTISETLTVSTSETHTTSVKVTASQEGGGGIPGVAEAKFTLSLELGYENQKTKTRENAVTTEIKVGVANEVTCAPGGTTKARCITRVNKIPPTRVETKATRWYSEAIAGAERDDSNPKAVWKRVEPVFITVSGGIASSTVADVEFFKDQYFDSR</sequence>
<dbReference type="GeneID" id="68293091"/>
<dbReference type="SUPFAM" id="SSF56973">
    <property type="entry name" value="Aerolisin/ETX pore-forming domain"/>
    <property type="match status" value="1"/>
</dbReference>
<dbReference type="Pfam" id="PF03318">
    <property type="entry name" value="ETX_MTX2"/>
    <property type="match status" value="1"/>
</dbReference>
<dbReference type="Proteomes" id="UP000825890">
    <property type="component" value="Unassembled WGS sequence"/>
</dbReference>
<dbReference type="RefSeq" id="XP_044658801.1">
    <property type="nucleotide sequence ID" value="XM_044802866.1"/>
</dbReference>
<proteinExistence type="predicted"/>
<dbReference type="Gene3D" id="2.170.15.10">
    <property type="entry name" value="Proaerolysin, chain A, domain 3"/>
    <property type="match status" value="1"/>
</dbReference>
<organism evidence="1 2">
    <name type="scientific">Cercospora kikuchii</name>
    <dbReference type="NCBI Taxonomy" id="84275"/>
    <lineage>
        <taxon>Eukaryota</taxon>
        <taxon>Fungi</taxon>
        <taxon>Dikarya</taxon>
        <taxon>Ascomycota</taxon>
        <taxon>Pezizomycotina</taxon>
        <taxon>Dothideomycetes</taxon>
        <taxon>Dothideomycetidae</taxon>
        <taxon>Mycosphaerellales</taxon>
        <taxon>Mycosphaerellaceae</taxon>
        <taxon>Cercospora</taxon>
    </lineage>
</organism>
<evidence type="ECO:0000313" key="1">
    <source>
        <dbReference type="EMBL" id="GIZ44314.1"/>
    </source>
</evidence>
<comment type="caution">
    <text evidence="1">The sequence shown here is derived from an EMBL/GenBank/DDBJ whole genome shotgun (WGS) entry which is preliminary data.</text>
</comment>
<accession>A0A9P3CK50</accession>
<keyword evidence="2" id="KW-1185">Reference proteome</keyword>
<reference evidence="1 2" key="1">
    <citation type="submission" date="2021-01" db="EMBL/GenBank/DDBJ databases">
        <title>Cercospora kikuchii MAFF 305040 whole genome shotgun sequence.</title>
        <authorList>
            <person name="Kashiwa T."/>
            <person name="Suzuki T."/>
        </authorList>
    </citation>
    <scope>NUCLEOTIDE SEQUENCE [LARGE SCALE GENOMIC DNA]</scope>
    <source>
        <strain evidence="1 2">MAFF 305040</strain>
    </source>
</reference>
<dbReference type="AlphaFoldDB" id="A0A9P3CK50"/>
<dbReference type="InterPro" id="IPR004991">
    <property type="entry name" value="Aerolysin-like"/>
</dbReference>